<protein>
    <submittedName>
        <fullName evidence="1">Uncharacterized protein</fullName>
    </submittedName>
</protein>
<accession>A0A1I6JD39</accession>
<dbReference type="AlphaFoldDB" id="A0A1I6JD39"/>
<evidence type="ECO:0000313" key="2">
    <source>
        <dbReference type="Proteomes" id="UP000214760"/>
    </source>
</evidence>
<dbReference type="EMBL" id="FOZC01000007">
    <property type="protein sequence ID" value="SFR76933.1"/>
    <property type="molecule type" value="Genomic_DNA"/>
</dbReference>
<evidence type="ECO:0000313" key="1">
    <source>
        <dbReference type="EMBL" id="SFR76933.1"/>
    </source>
</evidence>
<proteinExistence type="predicted"/>
<gene>
    <name evidence="1" type="ORF">SAMN02910262_01410</name>
</gene>
<reference evidence="1 2" key="1">
    <citation type="submission" date="2016-10" db="EMBL/GenBank/DDBJ databases">
        <authorList>
            <person name="de Groot N.N."/>
        </authorList>
    </citation>
    <scope>NUCLEOTIDE SEQUENCE [LARGE SCALE GENOMIC DNA]</scope>
    <source>
        <strain evidence="1 2">F</strain>
    </source>
</reference>
<name>A0A1I6JD39_9FIRM</name>
<dbReference type="Proteomes" id="UP000214760">
    <property type="component" value="Unassembled WGS sequence"/>
</dbReference>
<sequence length="52" mass="6370">MRRKTTYSAQFCRNKKKAQKNRCRKTEKARIYVDIQGLSRIPINWEDRQELL</sequence>
<organism evidence="1 2">
    <name type="scientific">[Clostridium] aminophilum</name>
    <dbReference type="NCBI Taxonomy" id="1526"/>
    <lineage>
        <taxon>Bacteria</taxon>
        <taxon>Bacillati</taxon>
        <taxon>Bacillota</taxon>
        <taxon>Clostridia</taxon>
        <taxon>Lachnospirales</taxon>
        <taxon>Lachnospiraceae</taxon>
    </lineage>
</organism>